<name>A0A543I3W5_9MICO</name>
<feature type="transmembrane region" description="Helical" evidence="1">
    <location>
        <begin position="67"/>
        <end position="96"/>
    </location>
</feature>
<feature type="transmembrane region" description="Helical" evidence="1">
    <location>
        <begin position="108"/>
        <end position="127"/>
    </location>
</feature>
<dbReference type="RefSeq" id="WP_141914937.1">
    <property type="nucleotide sequence ID" value="NZ_BAAAYS010000018.1"/>
</dbReference>
<dbReference type="AlphaFoldDB" id="A0A543I3W5"/>
<proteinExistence type="predicted"/>
<comment type="caution">
    <text evidence="2">The sequence shown here is derived from an EMBL/GenBank/DDBJ whole genome shotgun (WGS) entry which is preliminary data.</text>
</comment>
<dbReference type="EMBL" id="VFPN01000001">
    <property type="protein sequence ID" value="TQM65265.1"/>
    <property type="molecule type" value="Genomic_DNA"/>
</dbReference>
<organism evidence="2 3">
    <name type="scientific">Klugiella xanthotipulae</name>
    <dbReference type="NCBI Taxonomy" id="244735"/>
    <lineage>
        <taxon>Bacteria</taxon>
        <taxon>Bacillati</taxon>
        <taxon>Actinomycetota</taxon>
        <taxon>Actinomycetes</taxon>
        <taxon>Micrococcales</taxon>
        <taxon>Microbacteriaceae</taxon>
        <taxon>Klugiella</taxon>
    </lineage>
</organism>
<keyword evidence="1" id="KW-1133">Transmembrane helix</keyword>
<feature type="transmembrane region" description="Helical" evidence="1">
    <location>
        <begin position="216"/>
        <end position="236"/>
    </location>
</feature>
<keyword evidence="3" id="KW-1185">Reference proteome</keyword>
<dbReference type="Proteomes" id="UP000318331">
    <property type="component" value="Unassembled WGS sequence"/>
</dbReference>
<evidence type="ECO:0000313" key="3">
    <source>
        <dbReference type="Proteomes" id="UP000318331"/>
    </source>
</evidence>
<feature type="transmembrane region" description="Helical" evidence="1">
    <location>
        <begin position="139"/>
        <end position="165"/>
    </location>
</feature>
<sequence length="336" mass="35328">MTVTARRPDAAPLDELMMLTRRLVAVGLVAPVALMMLAAAGTAAVTPRLPDTIMLGTSLGSAPTEPLGLWAAILFPPVVTLLVAIHTTTAAVQLLSEDVTVGHVRLRASWGPLLAALLLLAVYLPTWQQARPAPGQVSLWVVVAAGAALVLSALLLIPGGAVAALTRAAPLRGAPTALRLSATQRVHWSAATRSITLLWVFITAAAVWALLPDHTVTGVANVTMGTCICVAVLAPWRVSVDAAGLRARPIIGRPQFRYPLDRIDRAEVIRISPLPDFGGWGLRWGARSRFGVITAGGPALAVHLRTGRTFVITVSDSETAASLINGLKEREILADD</sequence>
<accession>A0A543I3W5</accession>
<keyword evidence="1" id="KW-0472">Membrane</keyword>
<keyword evidence="1" id="KW-0812">Transmembrane</keyword>
<evidence type="ECO:0000256" key="1">
    <source>
        <dbReference type="SAM" id="Phobius"/>
    </source>
</evidence>
<protein>
    <submittedName>
        <fullName evidence="2">Uncharacterized protein</fullName>
    </submittedName>
</protein>
<evidence type="ECO:0000313" key="2">
    <source>
        <dbReference type="EMBL" id="TQM65265.1"/>
    </source>
</evidence>
<gene>
    <name evidence="2" type="ORF">FB466_0056</name>
</gene>
<feature type="transmembrane region" description="Helical" evidence="1">
    <location>
        <begin position="186"/>
        <end position="210"/>
    </location>
</feature>
<reference evidence="2 3" key="1">
    <citation type="submission" date="2019-06" db="EMBL/GenBank/DDBJ databases">
        <title>Sequencing the genomes of 1000 actinobacteria strains.</title>
        <authorList>
            <person name="Klenk H.-P."/>
        </authorList>
    </citation>
    <scope>NUCLEOTIDE SEQUENCE [LARGE SCALE GENOMIC DNA]</scope>
    <source>
        <strain evidence="2 3">DSM 18031</strain>
    </source>
</reference>
<dbReference type="OrthoDB" id="3178004at2"/>